<keyword evidence="2" id="KW-1185">Reference proteome</keyword>
<dbReference type="AlphaFoldDB" id="A0A0B1S1M2"/>
<sequence>MERMPVASGKQKSGGKQWIEDFVSWNTNPRMKNVKRLFRGLALAQSSVDISLSEWNKFFICET</sequence>
<evidence type="ECO:0000313" key="1">
    <source>
        <dbReference type="EMBL" id="KHJ79238.1"/>
    </source>
</evidence>
<proteinExistence type="predicted"/>
<accession>A0A0B1S1M2</accession>
<gene>
    <name evidence="1" type="ORF">OESDEN_21121</name>
</gene>
<dbReference type="Proteomes" id="UP000053660">
    <property type="component" value="Unassembled WGS sequence"/>
</dbReference>
<reference evidence="1 2" key="1">
    <citation type="submission" date="2014-03" db="EMBL/GenBank/DDBJ databases">
        <title>Draft genome of the hookworm Oesophagostomum dentatum.</title>
        <authorList>
            <person name="Mitreva M."/>
        </authorList>
    </citation>
    <scope>NUCLEOTIDE SEQUENCE [LARGE SCALE GENOMIC DNA]</scope>
    <source>
        <strain evidence="1 2">OD-Hann</strain>
    </source>
</reference>
<evidence type="ECO:0000313" key="2">
    <source>
        <dbReference type="Proteomes" id="UP000053660"/>
    </source>
</evidence>
<name>A0A0B1S1M2_OESDE</name>
<organism evidence="1 2">
    <name type="scientific">Oesophagostomum dentatum</name>
    <name type="common">Nodular worm</name>
    <dbReference type="NCBI Taxonomy" id="61180"/>
    <lineage>
        <taxon>Eukaryota</taxon>
        <taxon>Metazoa</taxon>
        <taxon>Ecdysozoa</taxon>
        <taxon>Nematoda</taxon>
        <taxon>Chromadorea</taxon>
        <taxon>Rhabditida</taxon>
        <taxon>Rhabditina</taxon>
        <taxon>Rhabditomorpha</taxon>
        <taxon>Strongyloidea</taxon>
        <taxon>Strongylidae</taxon>
        <taxon>Oesophagostomum</taxon>
    </lineage>
</organism>
<dbReference type="EMBL" id="KN606135">
    <property type="protein sequence ID" value="KHJ79238.1"/>
    <property type="molecule type" value="Genomic_DNA"/>
</dbReference>
<protein>
    <submittedName>
        <fullName evidence="1">Uncharacterized protein</fullName>
    </submittedName>
</protein>